<evidence type="ECO:0000313" key="1">
    <source>
        <dbReference type="EMBL" id="CAF5053345.1"/>
    </source>
</evidence>
<reference evidence="1" key="1">
    <citation type="submission" date="2021-02" db="EMBL/GenBank/DDBJ databases">
        <authorList>
            <person name="Nowell W R."/>
        </authorList>
    </citation>
    <scope>NUCLEOTIDE SEQUENCE</scope>
</reference>
<comment type="caution">
    <text evidence="1">The sequence shown here is derived from an EMBL/GenBank/DDBJ whole genome shotgun (WGS) entry which is preliminary data.</text>
</comment>
<evidence type="ECO:0000313" key="2">
    <source>
        <dbReference type="Proteomes" id="UP000681967"/>
    </source>
</evidence>
<organism evidence="1 2">
    <name type="scientific">Rotaria magnacalcarata</name>
    <dbReference type="NCBI Taxonomy" id="392030"/>
    <lineage>
        <taxon>Eukaryota</taxon>
        <taxon>Metazoa</taxon>
        <taxon>Spiralia</taxon>
        <taxon>Gnathifera</taxon>
        <taxon>Rotifera</taxon>
        <taxon>Eurotatoria</taxon>
        <taxon>Bdelloidea</taxon>
        <taxon>Philodinida</taxon>
        <taxon>Philodinidae</taxon>
        <taxon>Rotaria</taxon>
    </lineage>
</organism>
<protein>
    <submittedName>
        <fullName evidence="1">Uncharacterized protein</fullName>
    </submittedName>
</protein>
<sequence length="55" mass="6069">VSGFVSIQGGPHETGDLSYVYRMQLFDSGCGFQSVREQNDSLLEDHGIDEYDIVG</sequence>
<name>A0A8S3E157_9BILA</name>
<proteinExistence type="predicted"/>
<dbReference type="AlphaFoldDB" id="A0A8S3E157"/>
<accession>A0A8S3E157</accession>
<gene>
    <name evidence="1" type="ORF">BYL167_LOCUS58350</name>
</gene>
<dbReference type="EMBL" id="CAJOBH010226581">
    <property type="protein sequence ID" value="CAF5053345.1"/>
    <property type="molecule type" value="Genomic_DNA"/>
</dbReference>
<dbReference type="Proteomes" id="UP000681967">
    <property type="component" value="Unassembled WGS sequence"/>
</dbReference>
<feature type="non-terminal residue" evidence="1">
    <location>
        <position position="1"/>
    </location>
</feature>